<gene>
    <name evidence="2" type="ORF">HPB51_027289</name>
</gene>
<reference evidence="2" key="1">
    <citation type="journal article" date="2020" name="Cell">
        <title>Large-Scale Comparative Analyses of Tick Genomes Elucidate Their Genetic Diversity and Vector Capacities.</title>
        <authorList>
            <consortium name="Tick Genome and Microbiome Consortium (TIGMIC)"/>
            <person name="Jia N."/>
            <person name="Wang J."/>
            <person name="Shi W."/>
            <person name="Du L."/>
            <person name="Sun Y."/>
            <person name="Zhan W."/>
            <person name="Jiang J.F."/>
            <person name="Wang Q."/>
            <person name="Zhang B."/>
            <person name="Ji P."/>
            <person name="Bell-Sakyi L."/>
            <person name="Cui X.M."/>
            <person name="Yuan T.T."/>
            <person name="Jiang B.G."/>
            <person name="Yang W.F."/>
            <person name="Lam T.T."/>
            <person name="Chang Q.C."/>
            <person name="Ding S.J."/>
            <person name="Wang X.J."/>
            <person name="Zhu J.G."/>
            <person name="Ruan X.D."/>
            <person name="Zhao L."/>
            <person name="Wei J.T."/>
            <person name="Ye R.Z."/>
            <person name="Que T.C."/>
            <person name="Du C.H."/>
            <person name="Zhou Y.H."/>
            <person name="Cheng J.X."/>
            <person name="Dai P.F."/>
            <person name="Guo W.B."/>
            <person name="Han X.H."/>
            <person name="Huang E.J."/>
            <person name="Li L.F."/>
            <person name="Wei W."/>
            <person name="Gao Y.C."/>
            <person name="Liu J.Z."/>
            <person name="Shao H.Z."/>
            <person name="Wang X."/>
            <person name="Wang C.C."/>
            <person name="Yang T.C."/>
            <person name="Huo Q.B."/>
            <person name="Li W."/>
            <person name="Chen H.Y."/>
            <person name="Chen S.E."/>
            <person name="Zhou L.G."/>
            <person name="Ni X.B."/>
            <person name="Tian J.H."/>
            <person name="Sheng Y."/>
            <person name="Liu T."/>
            <person name="Pan Y.S."/>
            <person name="Xia L.Y."/>
            <person name="Li J."/>
            <person name="Zhao F."/>
            <person name="Cao W.C."/>
        </authorList>
    </citation>
    <scope>NUCLEOTIDE SEQUENCE</scope>
    <source>
        <strain evidence="2">Rmic-2018</strain>
    </source>
</reference>
<evidence type="ECO:0000259" key="1">
    <source>
        <dbReference type="Pfam" id="PF14529"/>
    </source>
</evidence>
<reference evidence="2" key="2">
    <citation type="submission" date="2021-09" db="EMBL/GenBank/DDBJ databases">
        <authorList>
            <person name="Jia N."/>
            <person name="Wang J."/>
            <person name="Shi W."/>
            <person name="Du L."/>
            <person name="Sun Y."/>
            <person name="Zhan W."/>
            <person name="Jiang J."/>
            <person name="Wang Q."/>
            <person name="Zhang B."/>
            <person name="Ji P."/>
            <person name="Sakyi L.B."/>
            <person name="Cui X."/>
            <person name="Yuan T."/>
            <person name="Jiang B."/>
            <person name="Yang W."/>
            <person name="Lam T.T.-Y."/>
            <person name="Chang Q."/>
            <person name="Ding S."/>
            <person name="Wang X."/>
            <person name="Zhu J."/>
            <person name="Ruan X."/>
            <person name="Zhao L."/>
            <person name="Wei J."/>
            <person name="Que T."/>
            <person name="Du C."/>
            <person name="Cheng J."/>
            <person name="Dai P."/>
            <person name="Han X."/>
            <person name="Huang E."/>
            <person name="Gao Y."/>
            <person name="Liu J."/>
            <person name="Shao H."/>
            <person name="Ye R."/>
            <person name="Li L."/>
            <person name="Wei W."/>
            <person name="Wang X."/>
            <person name="Wang C."/>
            <person name="Huo Q."/>
            <person name="Li W."/>
            <person name="Guo W."/>
            <person name="Chen H."/>
            <person name="Chen S."/>
            <person name="Zhou L."/>
            <person name="Zhou L."/>
            <person name="Ni X."/>
            <person name="Tian J."/>
            <person name="Zhou Y."/>
            <person name="Sheng Y."/>
            <person name="Liu T."/>
            <person name="Pan Y."/>
            <person name="Xia L."/>
            <person name="Li J."/>
            <person name="Zhao F."/>
            <person name="Cao W."/>
        </authorList>
    </citation>
    <scope>NUCLEOTIDE SEQUENCE</scope>
    <source>
        <strain evidence="2">Rmic-2018</strain>
        <tissue evidence="2">Larvae</tissue>
    </source>
</reference>
<comment type="caution">
    <text evidence="2">The sequence shown here is derived from an EMBL/GenBank/DDBJ whole genome shotgun (WGS) entry which is preliminary data.</text>
</comment>
<keyword evidence="3" id="KW-1185">Reference proteome</keyword>
<feature type="domain" description="Endonuclease/exonuclease/phosphatase" evidence="1">
    <location>
        <begin position="37"/>
        <end position="130"/>
    </location>
</feature>
<dbReference type="SUPFAM" id="SSF56219">
    <property type="entry name" value="DNase I-like"/>
    <property type="match status" value="1"/>
</dbReference>
<dbReference type="InterPro" id="IPR005135">
    <property type="entry name" value="Endo/exonuclease/phosphatase"/>
</dbReference>
<dbReference type="AlphaFoldDB" id="A0A9J6D0T1"/>
<protein>
    <recommendedName>
        <fullName evidence="1">Endonuclease/exonuclease/phosphatase domain-containing protein</fullName>
    </recommendedName>
</protein>
<name>A0A9J6D0T1_RHIMP</name>
<dbReference type="Proteomes" id="UP000821866">
    <property type="component" value="Unassembled WGS sequence"/>
</dbReference>
<dbReference type="InterPro" id="IPR036691">
    <property type="entry name" value="Endo/exonu/phosph_ase_sf"/>
</dbReference>
<dbReference type="VEuPathDB" id="VectorBase:LOC119168736"/>
<dbReference type="GO" id="GO:0003824">
    <property type="term" value="F:catalytic activity"/>
    <property type="evidence" value="ECO:0007669"/>
    <property type="project" value="InterPro"/>
</dbReference>
<sequence>MTALATALHALLETPATDTAIASVYVCYPRLWDPEFIVRLVNRLGPSAVVCSDFNCHHTAWGSAGVNNPGRKVLDASLAAGLHLLNDGRNTLLKRGLAPSAIDLSFVTEDCRYRWSRSSDIEGSDHYPICLEPVCARPDHTRAYSVVNFSRFRELCASVPVAGDVFTHTAECAREATVKCRVPPNTPVPDIKKCSCVVLVLPYEPCVFRSLKFRDTSATRSYSAVETYVCFPHVPVL</sequence>
<dbReference type="Pfam" id="PF14529">
    <property type="entry name" value="Exo_endo_phos_2"/>
    <property type="match status" value="1"/>
</dbReference>
<proteinExistence type="predicted"/>
<evidence type="ECO:0000313" key="3">
    <source>
        <dbReference type="Proteomes" id="UP000821866"/>
    </source>
</evidence>
<evidence type="ECO:0000313" key="2">
    <source>
        <dbReference type="EMBL" id="KAH7964472.1"/>
    </source>
</evidence>
<dbReference type="Gene3D" id="3.60.10.10">
    <property type="entry name" value="Endonuclease/exonuclease/phosphatase"/>
    <property type="match status" value="1"/>
</dbReference>
<organism evidence="2 3">
    <name type="scientific">Rhipicephalus microplus</name>
    <name type="common">Cattle tick</name>
    <name type="synonym">Boophilus microplus</name>
    <dbReference type="NCBI Taxonomy" id="6941"/>
    <lineage>
        <taxon>Eukaryota</taxon>
        <taxon>Metazoa</taxon>
        <taxon>Ecdysozoa</taxon>
        <taxon>Arthropoda</taxon>
        <taxon>Chelicerata</taxon>
        <taxon>Arachnida</taxon>
        <taxon>Acari</taxon>
        <taxon>Parasitiformes</taxon>
        <taxon>Ixodida</taxon>
        <taxon>Ixodoidea</taxon>
        <taxon>Ixodidae</taxon>
        <taxon>Rhipicephalinae</taxon>
        <taxon>Rhipicephalus</taxon>
        <taxon>Boophilus</taxon>
    </lineage>
</organism>
<accession>A0A9J6D0T1</accession>
<dbReference type="EMBL" id="JABSTU010003918">
    <property type="protein sequence ID" value="KAH7964472.1"/>
    <property type="molecule type" value="Genomic_DNA"/>
</dbReference>